<evidence type="ECO:0000256" key="2">
    <source>
        <dbReference type="SAM" id="Phobius"/>
    </source>
</evidence>
<dbReference type="AlphaFoldDB" id="A0ABD1CAE2"/>
<gene>
    <name evidence="3" type="ORF">pipiens_005205</name>
</gene>
<keyword evidence="2" id="KW-1133">Transmembrane helix</keyword>
<protein>
    <submittedName>
        <fullName evidence="3">Uncharacterized protein</fullName>
    </submittedName>
</protein>
<accession>A0ABD1CAE2</accession>
<comment type="caution">
    <text evidence="3">The sequence shown here is derived from an EMBL/GenBank/DDBJ whole genome shotgun (WGS) entry which is preliminary data.</text>
</comment>
<keyword evidence="2" id="KW-0812">Transmembrane</keyword>
<dbReference type="Proteomes" id="UP001562425">
    <property type="component" value="Unassembled WGS sequence"/>
</dbReference>
<evidence type="ECO:0000313" key="4">
    <source>
        <dbReference type="Proteomes" id="UP001562425"/>
    </source>
</evidence>
<reference evidence="3 4" key="1">
    <citation type="submission" date="2024-05" db="EMBL/GenBank/DDBJ databases">
        <title>Culex pipiens pipiens assembly and annotation.</title>
        <authorList>
            <person name="Alout H."/>
            <person name="Durand T."/>
        </authorList>
    </citation>
    <scope>NUCLEOTIDE SEQUENCE [LARGE SCALE GENOMIC DNA]</scope>
    <source>
        <strain evidence="3">HA-2024</strain>
        <tissue evidence="3">Whole body</tissue>
    </source>
</reference>
<sequence>MPKIKRLPVPVLAQNTKKNLCGGIMAQALRAADIRGCIHCFTACGKPFGAVGRGLAVSCGVGINNCRGTGCCGLGTCCAEMGRCCANLCKLMAGCAKVLFVAALILVAAFLAFVFWDSIVSGFGTVRNGTVEYYDKARENPTVGQVFNKTEEYYGAARDKITEVANAPEVQRAGNKTVELYGAVKDQIVDTFDQIHQSETVQGAINGTVGFFSSLKDKLFGSCKFTTSVCHKSIGIVQFLHHCPTSTIAINLSSEDEQSKSQPHSHPPFQPLSSDEASVRASLLGGYQRIGDGPVEHLAQEAANAGRRVRYTAKVAACCYNTRTVLGQICTCQTILALVMLMIVATVMWFHWDQLGPASKAVHRIARTTTTTISPPKEVVFE</sequence>
<feature type="transmembrane region" description="Helical" evidence="2">
    <location>
        <begin position="334"/>
        <end position="352"/>
    </location>
</feature>
<keyword evidence="4" id="KW-1185">Reference proteome</keyword>
<keyword evidence="2" id="KW-0472">Membrane</keyword>
<proteinExistence type="predicted"/>
<feature type="region of interest" description="Disordered" evidence="1">
    <location>
        <begin position="254"/>
        <end position="273"/>
    </location>
</feature>
<evidence type="ECO:0000313" key="3">
    <source>
        <dbReference type="EMBL" id="KAL1373357.1"/>
    </source>
</evidence>
<organism evidence="3 4">
    <name type="scientific">Culex pipiens pipiens</name>
    <name type="common">Northern house mosquito</name>
    <dbReference type="NCBI Taxonomy" id="38569"/>
    <lineage>
        <taxon>Eukaryota</taxon>
        <taxon>Metazoa</taxon>
        <taxon>Ecdysozoa</taxon>
        <taxon>Arthropoda</taxon>
        <taxon>Hexapoda</taxon>
        <taxon>Insecta</taxon>
        <taxon>Pterygota</taxon>
        <taxon>Neoptera</taxon>
        <taxon>Endopterygota</taxon>
        <taxon>Diptera</taxon>
        <taxon>Nematocera</taxon>
        <taxon>Culicoidea</taxon>
        <taxon>Culicidae</taxon>
        <taxon>Culicinae</taxon>
        <taxon>Culicini</taxon>
        <taxon>Culex</taxon>
        <taxon>Culex</taxon>
    </lineage>
</organism>
<feature type="transmembrane region" description="Helical" evidence="2">
    <location>
        <begin position="98"/>
        <end position="116"/>
    </location>
</feature>
<name>A0ABD1CAE2_CULPP</name>
<evidence type="ECO:0000256" key="1">
    <source>
        <dbReference type="SAM" id="MobiDB-lite"/>
    </source>
</evidence>
<dbReference type="EMBL" id="JBEHCU010014460">
    <property type="protein sequence ID" value="KAL1373357.1"/>
    <property type="molecule type" value="Genomic_DNA"/>
</dbReference>